<feature type="modified residue" description="4-aspartylphosphate" evidence="10">
    <location>
        <position position="59"/>
    </location>
</feature>
<evidence type="ECO:0000256" key="3">
    <source>
        <dbReference type="ARBA" id="ARBA00022553"/>
    </source>
</evidence>
<dbReference type="InterPro" id="IPR001789">
    <property type="entry name" value="Sig_transdc_resp-reg_receiver"/>
</dbReference>
<evidence type="ECO:0000256" key="4">
    <source>
        <dbReference type="ARBA" id="ARBA00023012"/>
    </source>
</evidence>
<dbReference type="InterPro" id="IPR024187">
    <property type="entry name" value="Sig_transdc_resp-reg_cit/mal"/>
</dbReference>
<dbReference type="PANTHER" id="PTHR45526">
    <property type="entry name" value="TRANSCRIPTIONAL REGULATORY PROTEIN DPIA"/>
    <property type="match status" value="1"/>
</dbReference>
<reference evidence="12 13" key="2">
    <citation type="submission" date="2020-03" db="EMBL/GenBank/DDBJ databases">
        <authorList>
            <person name="Ichikawa N."/>
            <person name="Kimura A."/>
            <person name="Kitahashi Y."/>
            <person name="Uohara A."/>
        </authorList>
    </citation>
    <scope>NUCLEOTIDE SEQUENCE [LARGE SCALE GENOMIC DNA]</scope>
    <source>
        <strain evidence="12 13">NBRC 107702</strain>
    </source>
</reference>
<dbReference type="InterPro" id="IPR011006">
    <property type="entry name" value="CheY-like_superfamily"/>
</dbReference>
<reference evidence="12 13" key="1">
    <citation type="submission" date="2020-03" db="EMBL/GenBank/DDBJ databases">
        <title>Whole genome shotgun sequence of Phytohabitans flavus NBRC 107702.</title>
        <authorList>
            <person name="Komaki H."/>
            <person name="Tamura T."/>
        </authorList>
    </citation>
    <scope>NUCLEOTIDE SEQUENCE [LARGE SCALE GENOMIC DNA]</scope>
    <source>
        <strain evidence="12 13">NBRC 107702</strain>
    </source>
</reference>
<keyword evidence="3 10" id="KW-0597">Phosphoprotein</keyword>
<evidence type="ECO:0000256" key="5">
    <source>
        <dbReference type="ARBA" id="ARBA00023015"/>
    </source>
</evidence>
<dbReference type="FunFam" id="3.40.50.2300:FF:000057">
    <property type="entry name" value="Transcriptional regulatory protein"/>
    <property type="match status" value="1"/>
</dbReference>
<dbReference type="SMART" id="SM00448">
    <property type="entry name" value="REC"/>
    <property type="match status" value="1"/>
</dbReference>
<dbReference type="Proteomes" id="UP000502508">
    <property type="component" value="Chromosome"/>
</dbReference>
<dbReference type="InterPro" id="IPR051271">
    <property type="entry name" value="2C-system_Tx_regulators"/>
</dbReference>
<evidence type="ECO:0000256" key="8">
    <source>
        <dbReference type="ARBA" id="ARBA00023163"/>
    </source>
</evidence>
<dbReference type="RefSeq" id="WP_232071725.1">
    <property type="nucleotide sequence ID" value="NZ_AP022870.1"/>
</dbReference>
<dbReference type="GO" id="GO:0003700">
    <property type="term" value="F:DNA-binding transcription factor activity"/>
    <property type="evidence" value="ECO:0007669"/>
    <property type="project" value="InterPro"/>
</dbReference>
<protein>
    <recommendedName>
        <fullName evidence="9">Transcriptional regulatory protein</fullName>
    </recommendedName>
</protein>
<evidence type="ECO:0000256" key="2">
    <source>
        <dbReference type="ARBA" id="ARBA00022490"/>
    </source>
</evidence>
<feature type="domain" description="Response regulatory" evidence="11">
    <location>
        <begin position="8"/>
        <end position="124"/>
    </location>
</feature>
<dbReference type="EMBL" id="AP022870">
    <property type="protein sequence ID" value="BCB78201.1"/>
    <property type="molecule type" value="Genomic_DNA"/>
</dbReference>
<comment type="subcellular location">
    <subcellularLocation>
        <location evidence="1 9">Cytoplasm</location>
    </subcellularLocation>
</comment>
<proteinExistence type="predicted"/>
<keyword evidence="8 9" id="KW-0804">Transcription</keyword>
<evidence type="ECO:0000256" key="6">
    <source>
        <dbReference type="ARBA" id="ARBA00023125"/>
    </source>
</evidence>
<dbReference type="SUPFAM" id="SSF52172">
    <property type="entry name" value="CheY-like"/>
    <property type="match status" value="1"/>
</dbReference>
<evidence type="ECO:0000256" key="1">
    <source>
        <dbReference type="ARBA" id="ARBA00004496"/>
    </source>
</evidence>
<evidence type="ECO:0000256" key="7">
    <source>
        <dbReference type="ARBA" id="ARBA00023159"/>
    </source>
</evidence>
<dbReference type="PROSITE" id="PS50110">
    <property type="entry name" value="RESPONSE_REGULATORY"/>
    <property type="match status" value="1"/>
</dbReference>
<keyword evidence="4 9" id="KW-0902">Two-component regulatory system</keyword>
<keyword evidence="7 9" id="KW-0010">Activator</keyword>
<organism evidence="12 13">
    <name type="scientific">Phytohabitans flavus</name>
    <dbReference type="NCBI Taxonomy" id="1076124"/>
    <lineage>
        <taxon>Bacteria</taxon>
        <taxon>Bacillati</taxon>
        <taxon>Actinomycetota</taxon>
        <taxon>Actinomycetes</taxon>
        <taxon>Micromonosporales</taxon>
        <taxon>Micromonosporaceae</taxon>
    </lineage>
</organism>
<keyword evidence="5 9" id="KW-0805">Transcription regulation</keyword>
<keyword evidence="6 9" id="KW-0238">DNA-binding</keyword>
<dbReference type="KEGG" id="pfla:Pflav_046110"/>
<keyword evidence="13" id="KW-1185">Reference proteome</keyword>
<dbReference type="GO" id="GO:0005737">
    <property type="term" value="C:cytoplasm"/>
    <property type="evidence" value="ECO:0007669"/>
    <property type="project" value="UniProtKB-SubCell"/>
</dbReference>
<evidence type="ECO:0000256" key="9">
    <source>
        <dbReference type="PIRNR" id="PIRNR006171"/>
    </source>
</evidence>
<evidence type="ECO:0000313" key="12">
    <source>
        <dbReference type="EMBL" id="BCB78201.1"/>
    </source>
</evidence>
<evidence type="ECO:0000259" key="11">
    <source>
        <dbReference type="PROSITE" id="PS50110"/>
    </source>
</evidence>
<dbReference type="GO" id="GO:0000156">
    <property type="term" value="F:phosphorelay response regulator activity"/>
    <property type="evidence" value="ECO:0007669"/>
    <property type="project" value="TreeGrafter"/>
</dbReference>
<dbReference type="Pfam" id="PF00072">
    <property type="entry name" value="Response_reg"/>
    <property type="match status" value="1"/>
</dbReference>
<evidence type="ECO:0000313" key="13">
    <source>
        <dbReference type="Proteomes" id="UP000502508"/>
    </source>
</evidence>
<dbReference type="Gene3D" id="3.40.50.2300">
    <property type="match status" value="1"/>
</dbReference>
<evidence type="ECO:0000256" key="10">
    <source>
        <dbReference type="PROSITE-ProRule" id="PRU00169"/>
    </source>
</evidence>
<accession>A0A6F8XWT8</accession>
<dbReference type="AlphaFoldDB" id="A0A6F8XWT8"/>
<keyword evidence="2 9" id="KW-0963">Cytoplasm</keyword>
<dbReference type="GO" id="GO:0003677">
    <property type="term" value="F:DNA binding"/>
    <property type="evidence" value="ECO:0007669"/>
    <property type="project" value="UniProtKB-KW"/>
</dbReference>
<dbReference type="CDD" id="cd19925">
    <property type="entry name" value="REC_citrate_TCS"/>
    <property type="match status" value="1"/>
</dbReference>
<dbReference type="PIRSF" id="PIRSF006171">
    <property type="entry name" value="RR_citrat_malat"/>
    <property type="match status" value="1"/>
</dbReference>
<dbReference type="PANTHER" id="PTHR45526:SF1">
    <property type="entry name" value="TRANSCRIPTIONAL REGULATORY PROTEIN DCUR-RELATED"/>
    <property type="match status" value="1"/>
</dbReference>
<gene>
    <name evidence="12" type="ORF">Pflav_046110</name>
</gene>
<name>A0A6F8XWT8_9ACTN</name>
<sequence>MSGDGGVRVLVVDDDFMVAKVHAGFVSRVPGFHVVGSAHTGAEALTEVSRLRPDLVLLDIYLPDMSGLDVLRGLRDGPSEADVMAVTAARDVDTVRTALRGGVVHYLIKPFTFETLREHLERYTAAHRHLAASGEVAQHDIDRLFGALRPAQVSLPKGLTPPTAALVERVLRDCAADLSAAECAERAGLSRVGTRRYLEYFVAAGKAEVRLRYGGTGRPERRYQWLAAP</sequence>